<evidence type="ECO:0000256" key="1">
    <source>
        <dbReference type="SAM" id="MobiDB-lite"/>
    </source>
</evidence>
<dbReference type="GO" id="GO:0003964">
    <property type="term" value="F:RNA-directed DNA polymerase activity"/>
    <property type="evidence" value="ECO:0007669"/>
    <property type="project" value="UniProtKB-KW"/>
</dbReference>
<feature type="compositionally biased region" description="Low complexity" evidence="1">
    <location>
        <begin position="766"/>
        <end position="783"/>
    </location>
</feature>
<feature type="region of interest" description="Disordered" evidence="1">
    <location>
        <begin position="762"/>
        <end position="785"/>
    </location>
</feature>
<dbReference type="PROSITE" id="PS50878">
    <property type="entry name" value="RT_POL"/>
    <property type="match status" value="1"/>
</dbReference>
<dbReference type="OrthoDB" id="3230070at2759"/>
<keyword evidence="3" id="KW-0548">Nucleotidyltransferase</keyword>
<feature type="domain" description="Reverse transcriptase" evidence="2">
    <location>
        <begin position="1385"/>
        <end position="1658"/>
    </location>
</feature>
<reference evidence="3" key="1">
    <citation type="submission" date="2019-10" db="EMBL/GenBank/DDBJ databases">
        <title>Conservation and host-specific expression of non-tandemly repeated heterogenous ribosome RNA gene in arbuscular mycorrhizal fungi.</title>
        <authorList>
            <person name="Maeda T."/>
            <person name="Kobayashi Y."/>
            <person name="Nakagawa T."/>
            <person name="Ezawa T."/>
            <person name="Yamaguchi K."/>
            <person name="Bino T."/>
            <person name="Nishimoto Y."/>
            <person name="Shigenobu S."/>
            <person name="Kawaguchi M."/>
        </authorList>
    </citation>
    <scope>NUCLEOTIDE SEQUENCE</scope>
    <source>
        <strain evidence="3">HR1</strain>
    </source>
</reference>
<gene>
    <name evidence="3" type="ORF">RCL2_001522600</name>
</gene>
<feature type="compositionally biased region" description="Basic residues" evidence="1">
    <location>
        <begin position="711"/>
        <end position="727"/>
    </location>
</feature>
<comment type="caution">
    <text evidence="3">The sequence shown here is derived from an EMBL/GenBank/DDBJ whole genome shotgun (WGS) entry which is preliminary data.</text>
</comment>
<feature type="region of interest" description="Disordered" evidence="1">
    <location>
        <begin position="141"/>
        <end position="201"/>
    </location>
</feature>
<dbReference type="InterPro" id="IPR036691">
    <property type="entry name" value="Endo/exonu/phosph_ase_sf"/>
</dbReference>
<keyword evidence="3" id="KW-0808">Transferase</keyword>
<organism evidence="3 4">
    <name type="scientific">Rhizophagus clarus</name>
    <dbReference type="NCBI Taxonomy" id="94130"/>
    <lineage>
        <taxon>Eukaryota</taxon>
        <taxon>Fungi</taxon>
        <taxon>Fungi incertae sedis</taxon>
        <taxon>Mucoromycota</taxon>
        <taxon>Glomeromycotina</taxon>
        <taxon>Glomeromycetes</taxon>
        <taxon>Glomerales</taxon>
        <taxon>Glomeraceae</taxon>
        <taxon>Rhizophagus</taxon>
    </lineage>
</organism>
<feature type="compositionally biased region" description="Basic residues" evidence="1">
    <location>
        <begin position="170"/>
        <end position="183"/>
    </location>
</feature>
<evidence type="ECO:0000259" key="2">
    <source>
        <dbReference type="PROSITE" id="PS50878"/>
    </source>
</evidence>
<dbReference type="PANTHER" id="PTHR19446">
    <property type="entry name" value="REVERSE TRANSCRIPTASES"/>
    <property type="match status" value="1"/>
</dbReference>
<name>A0A8H3LGU3_9GLOM</name>
<proteinExistence type="predicted"/>
<evidence type="ECO:0000313" key="4">
    <source>
        <dbReference type="Proteomes" id="UP000615446"/>
    </source>
</evidence>
<dbReference type="Proteomes" id="UP000615446">
    <property type="component" value="Unassembled WGS sequence"/>
</dbReference>
<feature type="compositionally biased region" description="Polar residues" evidence="1">
    <location>
        <begin position="148"/>
        <end position="165"/>
    </location>
</feature>
<dbReference type="Pfam" id="PF00078">
    <property type="entry name" value="RVT_1"/>
    <property type="match status" value="1"/>
</dbReference>
<accession>A0A8H3LGU3</accession>
<dbReference type="InterPro" id="IPR000477">
    <property type="entry name" value="RT_dom"/>
</dbReference>
<keyword evidence="3" id="KW-0695">RNA-directed DNA polymerase</keyword>
<protein>
    <submittedName>
        <fullName evidence="3">Reverse transcriptase family protein</fullName>
    </submittedName>
</protein>
<dbReference type="EMBL" id="BLAL01000178">
    <property type="protein sequence ID" value="GES88268.1"/>
    <property type="molecule type" value="Genomic_DNA"/>
</dbReference>
<dbReference type="SUPFAM" id="SSF56219">
    <property type="entry name" value="DNase I-like"/>
    <property type="match status" value="1"/>
</dbReference>
<feature type="region of interest" description="Disordered" evidence="1">
    <location>
        <begin position="709"/>
        <end position="730"/>
    </location>
</feature>
<sequence>MDFESAFIGNEENFKEAFANNTNISNFISKIKNFIYYSDVETAMKLGNKNLAGVLWLGRLLEHRDTNAKAVILDTNMKMSTKQTRVSLIPVIPITIMDDNTSTVHSPDFTKNLFLTGNQTADHFGPHGKDKETSIHIHKDINEDNPLPKSSETNTISTQPLTETAESSRKLHGGKLKKAKKRTPPTALTTEANGDDIKGQLQALPPHQSAHEVNMPISMKGIINIPAAFNPSPPCEVTSPMDLDLIDLNASQSHKDAKPKTVHPYGNAHVNPYIQDLKSLSENTFMFNSSSNGAHDQLADPPNKAVPDDHPIIVSTALDNLRIISDDTPLSNPNKDQQSDTFFIPKHSFLSNCQQVSDEFHENDYETTILPNGNWNTIKKIKNPKAVLDALKSSTTQGSNNTSMHAKIEEDAPITYDAYVKLSDIEEYFAVDNKVAYVELLSRDFRGFLGTEINKEDNEIIIKNSSYKGMLHMVRLFNHKCRSHPFLRMYQKTYFLIDGMRVSLKEFKILNIPKHLSRDTIEQAVTKLLGSRRFFIKKSGLKPSKNNTDTITVFITVKDLDKCKQLKDIWSIEIDRILYRFAPVHAKDTDIVSKKKYSREFVGFDDQTTPAVVQEAYTAQNPRHVFRQSDDKFIIEFSTECDLFNACAMTVHFNNYRITGSPRDYNINWLARNKKLAKIPTIRPPPPDKLVSITHQEDSHHIEIRQEEHHKFSHNPHKHNLKNKQRFSSKPTDQKLLNKRTPHFTGANTVALGKRINSAIITNPPSMDISDTSDTSSSSNSLTNHKDGIVEGLASQNPDLLVLQDNNTTSLISPSLNREIDTFLHRARIIFNNNNLDCIDHSINFINLKIGFHNINGLASDHDKLSFLLEWCHANSFDFMGIAKTNSNCINLQHFIKDTYDDCSYDLAESPKSITKPKGSGVALLIHSKWQKFHFDTKIFSPFLMVSKFGTKHCQLWIWVYYLPPTDKQTLQTFEQIMNNTTIDTRIDHIWIQRHITPSLRFAHHYDGHTLTESDHDIVAINLYLPDIFPIAYKHTQPITPHDPNFRELSIKMEDITSEHWTLFEAYILDSAHRFAQLINALHNISNTSDPTAHPQRALDIINNCWADIKDILMSAATHTLPLRKRNTTHPRLKLKDKPADINKWDRHTAKLFVFIHETHQYQVITPHDPAAFSRLKDIWESQILLFNKDYADDWDLQFDSSFLPNSPDWLDQLNQIAHKRKKAERKAFNSYQSNKITAAIEARFAIIQSDQTRWIFSSLDRHKPNVSIDRLMVTSEDGLQELLLHPDEVRQAATNAYVSQFRKQNSQIDSLDAHPIWKKAYEPILNADEPIYESIEKNFILPFWITILQNINKNSAPGTSGITYQLMCHLPPTFVEVILALYRTIFLTGLVPADWKFLTIFLIPKPEKFEYNMANVRPIALLEVVRKIFTKFISTQLSDILQDHNVLCHANYCGLKGESTASPIRLINNLIEDAKENSKELWIVLQDISKAFDSISLDFVDLALKRIGLPSHAVNYIVNLFKGRTVQVATAFGPSPSFQAEDGIDQGDSLSPLLWRIYYDPLLATITALPTKGYNMECVWPHNPWDPNTWETFSHRIAASAYMDDTAWIDCTRNRIQHTLDMARSFYELVDININHKKCELIVINPSLPRPFLSVSLGTHKRDTIHPIQTEARYFGVWISPKNTRSLTKQRLRRTRDEFLHTIRHKKLSIAHVVYLINKVLYPKLIYLSQLTTFTKPEWDAIERPILAFVKHTIGVQRSCPTSALYHEGIVGLHCLWMVVSTAGIMNLCTVLNDHNDATFTTLLRLRQAQLLMKLPDCCFSVHSRFRSLYMAASQSNLALFYLLLASDLHVNIKLDQLDRLSFSIKNIEFPLLDIWSKSYNAASITRINNKHSQFPLVDLSQLIAGDGSSLMTWKQYRTLAGLSRKGPKAKWFTQLERSVLASFDSRYLLPEYRSTQSTFYITRFLKPPS</sequence>
<dbReference type="CDD" id="cd01650">
    <property type="entry name" value="RT_nLTR_like"/>
    <property type="match status" value="1"/>
</dbReference>
<evidence type="ECO:0000313" key="3">
    <source>
        <dbReference type="EMBL" id="GES88268.1"/>
    </source>
</evidence>